<reference evidence="7 8" key="1">
    <citation type="journal article" date="2021" name="Sci. Rep.">
        <title>The genome of the diatom Chaetoceros tenuissimus carries an ancient integrated fragment of an extant virus.</title>
        <authorList>
            <person name="Hongo Y."/>
            <person name="Kimura K."/>
            <person name="Takaki Y."/>
            <person name="Yoshida Y."/>
            <person name="Baba S."/>
            <person name="Kobayashi G."/>
            <person name="Nagasaki K."/>
            <person name="Hano T."/>
            <person name="Tomaru Y."/>
        </authorList>
    </citation>
    <scope>NUCLEOTIDE SEQUENCE [LARGE SCALE GENOMIC DNA]</scope>
    <source>
        <strain evidence="7 8">NIES-3715</strain>
    </source>
</reference>
<dbReference type="GO" id="GO:0004843">
    <property type="term" value="F:cysteine-type deubiquitinase activity"/>
    <property type="evidence" value="ECO:0007669"/>
    <property type="project" value="UniProtKB-EC"/>
</dbReference>
<feature type="domain" description="Josephin" evidence="6">
    <location>
        <begin position="31"/>
        <end position="283"/>
    </location>
</feature>
<dbReference type="SMART" id="SM01246">
    <property type="entry name" value="Josephin"/>
    <property type="match status" value="1"/>
</dbReference>
<evidence type="ECO:0000259" key="6">
    <source>
        <dbReference type="SMART" id="SM01246"/>
    </source>
</evidence>
<evidence type="ECO:0000256" key="1">
    <source>
        <dbReference type="ARBA" id="ARBA00000707"/>
    </source>
</evidence>
<dbReference type="Proteomes" id="UP001054902">
    <property type="component" value="Unassembled WGS sequence"/>
</dbReference>
<comment type="catalytic activity">
    <reaction evidence="1">
        <text>Thiol-dependent hydrolysis of ester, thioester, amide, peptide and isopeptide bonds formed by the C-terminal Gly of ubiquitin (a 76-residue protein attached to proteins as an intracellular targeting signal).</text>
        <dbReference type="EC" id="3.4.19.12"/>
    </reaction>
</comment>
<dbReference type="AlphaFoldDB" id="A0AAD3H6D9"/>
<sequence>METTETNNESFESSKTGTSFGYKLWPMKLEQQKLQLCAKHAVNNLLQLDSTKKFEQENEKHMFIACHGKIWKNLKKEIFNPCTKKELDLIADEMTFKENELYTTNASQVEDFGAEAYYSKLSYWQILRSSHRTPITGNYSYEVLEAAFLRRNIELEWFTQIDSLKNTDFCYNLDNGTVTIGFIVNSIEALSLTNAVTRLLSTPRHWFAITAIRHIQSDKKAGFIDDLSLSSWMDNEEVKSSSTWHLVDSEMNAIETLPSEKLIQMLSEVLSNKGSIFRCVLKGASSVN</sequence>
<comment type="caution">
    <text evidence="7">The sequence shown here is derived from an EMBL/GenBank/DDBJ whole genome shotgun (WGS) entry which is preliminary data.</text>
</comment>
<organism evidence="7 8">
    <name type="scientific">Chaetoceros tenuissimus</name>
    <dbReference type="NCBI Taxonomy" id="426638"/>
    <lineage>
        <taxon>Eukaryota</taxon>
        <taxon>Sar</taxon>
        <taxon>Stramenopiles</taxon>
        <taxon>Ochrophyta</taxon>
        <taxon>Bacillariophyta</taxon>
        <taxon>Coscinodiscophyceae</taxon>
        <taxon>Chaetocerotophycidae</taxon>
        <taxon>Chaetocerotales</taxon>
        <taxon>Chaetocerotaceae</taxon>
        <taxon>Chaetoceros</taxon>
    </lineage>
</organism>
<evidence type="ECO:0000256" key="5">
    <source>
        <dbReference type="ARBA" id="ARBA00022801"/>
    </source>
</evidence>
<protein>
    <recommendedName>
        <fullName evidence="2">ubiquitinyl hydrolase 1</fullName>
        <ecNumber evidence="2">3.4.19.12</ecNumber>
    </recommendedName>
</protein>
<dbReference type="GO" id="GO:0016579">
    <property type="term" value="P:protein deubiquitination"/>
    <property type="evidence" value="ECO:0007669"/>
    <property type="project" value="InterPro"/>
</dbReference>
<dbReference type="PANTHER" id="PTHR13291:SF0">
    <property type="entry name" value="JOSEPHIN-LIKE PROTEIN"/>
    <property type="match status" value="1"/>
</dbReference>
<dbReference type="Pfam" id="PF02099">
    <property type="entry name" value="Josephin"/>
    <property type="match status" value="1"/>
</dbReference>
<dbReference type="EC" id="3.4.19.12" evidence="2"/>
<proteinExistence type="predicted"/>
<keyword evidence="4" id="KW-0833">Ubl conjugation pathway</keyword>
<dbReference type="Gene3D" id="3.90.70.40">
    <property type="match status" value="1"/>
</dbReference>
<evidence type="ECO:0000313" key="8">
    <source>
        <dbReference type="Proteomes" id="UP001054902"/>
    </source>
</evidence>
<evidence type="ECO:0000256" key="2">
    <source>
        <dbReference type="ARBA" id="ARBA00012759"/>
    </source>
</evidence>
<keyword evidence="8" id="KW-1185">Reference proteome</keyword>
<gene>
    <name evidence="7" type="ORF">CTEN210_08095</name>
</gene>
<dbReference type="InterPro" id="IPR040053">
    <property type="entry name" value="JOSD1/2"/>
</dbReference>
<dbReference type="EMBL" id="BLLK01000045">
    <property type="protein sequence ID" value="GFH51619.1"/>
    <property type="molecule type" value="Genomic_DNA"/>
</dbReference>
<accession>A0AAD3H6D9</accession>
<dbReference type="InterPro" id="IPR006155">
    <property type="entry name" value="Josephin"/>
</dbReference>
<evidence type="ECO:0000256" key="3">
    <source>
        <dbReference type="ARBA" id="ARBA00022670"/>
    </source>
</evidence>
<keyword evidence="5" id="KW-0378">Hydrolase</keyword>
<evidence type="ECO:0000256" key="4">
    <source>
        <dbReference type="ARBA" id="ARBA00022786"/>
    </source>
</evidence>
<dbReference type="GO" id="GO:0006508">
    <property type="term" value="P:proteolysis"/>
    <property type="evidence" value="ECO:0007669"/>
    <property type="project" value="UniProtKB-KW"/>
</dbReference>
<keyword evidence="3" id="KW-0645">Protease</keyword>
<name>A0AAD3H6D9_9STRA</name>
<evidence type="ECO:0000313" key="7">
    <source>
        <dbReference type="EMBL" id="GFH51619.1"/>
    </source>
</evidence>
<dbReference type="PANTHER" id="PTHR13291">
    <property type="entry name" value="JOSEPHIN 1, 2"/>
    <property type="match status" value="1"/>
</dbReference>